<reference evidence="3 5" key="1">
    <citation type="submission" date="2020-09" db="EMBL/GenBank/DDBJ databases">
        <title>Draft Genomes of Bacterial Isolates from North Pond Shallow Sediments.</title>
        <authorList>
            <person name="Kiel Reese B."/>
            <person name="Mullis M."/>
            <person name="Weisend R.E."/>
        </authorList>
    </citation>
    <scope>NUCLEOTIDE SEQUENCE</scope>
    <source>
        <strain evidence="3">KJE-2</strain>
        <strain evidence="2 5">KJE-3</strain>
    </source>
</reference>
<organism evidence="3 4">
    <name type="scientific">Idiomarina abyssalis</name>
    <dbReference type="NCBI Taxonomy" id="86102"/>
    <lineage>
        <taxon>Bacteria</taxon>
        <taxon>Pseudomonadati</taxon>
        <taxon>Pseudomonadota</taxon>
        <taxon>Gammaproteobacteria</taxon>
        <taxon>Alteromonadales</taxon>
        <taxon>Idiomarinaceae</taxon>
        <taxon>Idiomarina</taxon>
    </lineage>
</organism>
<sequence>MLYFTYSKWFYLYAALVLFLGVGTQAGALIFVLAGASCAGVVFSEAMFRRSVVVSRYNKVLFSRSKGAAGATQLGMIIMVLYSLAPDAHLFQSTYILTLVTAVVSGLVYIPTGTISTASEHSVIKE</sequence>
<keyword evidence="1" id="KW-0472">Membrane</keyword>
<dbReference type="EMBL" id="JAEMOP010000009">
    <property type="protein sequence ID" value="MBJ7316829.1"/>
    <property type="molecule type" value="Genomic_DNA"/>
</dbReference>
<evidence type="ECO:0000256" key="1">
    <source>
        <dbReference type="SAM" id="Phobius"/>
    </source>
</evidence>
<keyword evidence="1" id="KW-1133">Transmembrane helix</keyword>
<dbReference type="RefSeq" id="WP_199493323.1">
    <property type="nucleotide sequence ID" value="NZ_JAEMOP010000009.1"/>
</dbReference>
<evidence type="ECO:0000313" key="3">
    <source>
        <dbReference type="EMBL" id="MBJ7316829.1"/>
    </source>
</evidence>
<keyword evidence="1" id="KW-0812">Transmembrane</keyword>
<feature type="transmembrane region" description="Helical" evidence="1">
    <location>
        <begin position="65"/>
        <end position="84"/>
    </location>
</feature>
<gene>
    <name evidence="2" type="ORF">JHC10_00930</name>
    <name evidence="3" type="ORF">JHC11_12610</name>
</gene>
<feature type="transmembrane region" description="Helical" evidence="1">
    <location>
        <begin position="90"/>
        <end position="110"/>
    </location>
</feature>
<accession>A0A8I1GBT2</accession>
<evidence type="ECO:0000313" key="5">
    <source>
        <dbReference type="Proteomes" id="UP000655994"/>
    </source>
</evidence>
<dbReference type="EMBL" id="JAEMOS010000002">
    <property type="protein sequence ID" value="MBJ7265497.1"/>
    <property type="molecule type" value="Genomic_DNA"/>
</dbReference>
<evidence type="ECO:0000313" key="4">
    <source>
        <dbReference type="Proteomes" id="UP000621390"/>
    </source>
</evidence>
<feature type="transmembrane region" description="Helical" evidence="1">
    <location>
        <begin position="12"/>
        <end position="44"/>
    </location>
</feature>
<dbReference type="Proteomes" id="UP000655994">
    <property type="component" value="Unassembled WGS sequence"/>
</dbReference>
<name>A0A8I1GBT2_9GAMM</name>
<comment type="caution">
    <text evidence="3">The sequence shown here is derived from an EMBL/GenBank/DDBJ whole genome shotgun (WGS) entry which is preliminary data.</text>
</comment>
<protein>
    <submittedName>
        <fullName evidence="3">Uncharacterized protein</fullName>
    </submittedName>
</protein>
<keyword evidence="5" id="KW-1185">Reference proteome</keyword>
<dbReference type="AlphaFoldDB" id="A0A8I1GBT2"/>
<proteinExistence type="predicted"/>
<dbReference type="Proteomes" id="UP000621390">
    <property type="component" value="Unassembled WGS sequence"/>
</dbReference>
<evidence type="ECO:0000313" key="2">
    <source>
        <dbReference type="EMBL" id="MBJ7265497.1"/>
    </source>
</evidence>